<keyword evidence="3" id="KW-1185">Reference proteome</keyword>
<dbReference type="InterPro" id="IPR012902">
    <property type="entry name" value="N_methyl_site"/>
</dbReference>
<dbReference type="AlphaFoldDB" id="G2EH00"/>
<name>G2EH00_9FLAO</name>
<sequence length="155" mass="18126">MKKLNSKIKAFTLSEMIVVLILSSIVIGLAFSVLNLVQKHMISIQQNYTNTTKFKKLETSLWLDFNRYSKIEYSSLENELKFSTAIDSVMYQFSDNYIIKGIDTFPVPIQQKQFYFDGEFMEHGQIDAIKLETEKTFQNQQLFIFKNNDANAYMN</sequence>
<keyword evidence="1" id="KW-1133">Transmembrane helix</keyword>
<dbReference type="OrthoDB" id="1189466at2"/>
<feature type="transmembrane region" description="Helical" evidence="1">
    <location>
        <begin position="12"/>
        <end position="37"/>
    </location>
</feature>
<proteinExistence type="predicted"/>
<organism evidence="2 3">
    <name type="scientific">Bizionia argentinensis JUB59</name>
    <dbReference type="NCBI Taxonomy" id="1046627"/>
    <lineage>
        <taxon>Bacteria</taxon>
        <taxon>Pseudomonadati</taxon>
        <taxon>Bacteroidota</taxon>
        <taxon>Flavobacteriia</taxon>
        <taxon>Flavobacteriales</taxon>
        <taxon>Flavobacteriaceae</taxon>
        <taxon>Bizionia</taxon>
    </lineage>
</organism>
<dbReference type="RefSeq" id="WP_040288881.1">
    <property type="nucleotide sequence ID" value="NZ_AFXZ01000067.1"/>
</dbReference>
<reference evidence="2 3" key="1">
    <citation type="journal article" date="2008" name="Int. J. Syst. Evol. Microbiol.">
        <title>Bizionia argentinensis sp. nov., isolated from surface marine water in Antarctica.</title>
        <authorList>
            <person name="Bercovich A."/>
            <person name="Vazquez S.C."/>
            <person name="Yankilevich P."/>
            <person name="Coria S.H."/>
            <person name="Foti M."/>
            <person name="Hernandez E."/>
            <person name="Vidal A."/>
            <person name="Ruberto L."/>
            <person name="Melo C."/>
            <person name="Marenssi S."/>
            <person name="Criscuolo M."/>
            <person name="Memoli M."/>
            <person name="Arguelles M."/>
            <person name="Mac Cormack W.P."/>
        </authorList>
    </citation>
    <scope>NUCLEOTIDE SEQUENCE [LARGE SCALE GENOMIC DNA]</scope>
    <source>
        <strain evidence="2 3">JUB59</strain>
    </source>
</reference>
<dbReference type="NCBIfam" id="TIGR02532">
    <property type="entry name" value="IV_pilin_GFxxxE"/>
    <property type="match status" value="1"/>
</dbReference>
<protein>
    <submittedName>
        <fullName evidence="2">Type II secretion system protein</fullName>
    </submittedName>
</protein>
<dbReference type="eggNOG" id="ENOG5032AQE">
    <property type="taxonomic scope" value="Bacteria"/>
</dbReference>
<gene>
    <name evidence="2" type="ORF">BZARG_387</name>
</gene>
<dbReference type="Pfam" id="PF07963">
    <property type="entry name" value="N_methyl"/>
    <property type="match status" value="1"/>
</dbReference>
<accession>G2EH00</accession>
<dbReference type="Proteomes" id="UP000003730">
    <property type="component" value="Unassembled WGS sequence"/>
</dbReference>
<keyword evidence="1" id="KW-0472">Membrane</keyword>
<dbReference type="EMBL" id="AFXZ01000067">
    <property type="protein sequence ID" value="EGV42228.2"/>
    <property type="molecule type" value="Genomic_DNA"/>
</dbReference>
<evidence type="ECO:0000256" key="1">
    <source>
        <dbReference type="SAM" id="Phobius"/>
    </source>
</evidence>
<dbReference type="STRING" id="1046627.BZARG_387"/>
<comment type="caution">
    <text evidence="2">The sequence shown here is derived from an EMBL/GenBank/DDBJ whole genome shotgun (WGS) entry which is preliminary data.</text>
</comment>
<keyword evidence="1" id="KW-0812">Transmembrane</keyword>
<evidence type="ECO:0000313" key="2">
    <source>
        <dbReference type="EMBL" id="EGV42228.2"/>
    </source>
</evidence>
<evidence type="ECO:0000313" key="3">
    <source>
        <dbReference type="Proteomes" id="UP000003730"/>
    </source>
</evidence>